<evidence type="ECO:0000256" key="7">
    <source>
        <dbReference type="ARBA" id="ARBA00038030"/>
    </source>
</evidence>
<keyword evidence="3" id="KW-0677">Repeat</keyword>
<evidence type="ECO:0000256" key="1">
    <source>
        <dbReference type="ARBA" id="ARBA00004167"/>
    </source>
</evidence>
<dbReference type="eggNOG" id="COG0457">
    <property type="taxonomic scope" value="Bacteria"/>
</dbReference>
<proteinExistence type="inferred from homology"/>
<dbReference type="Pfam" id="PF12895">
    <property type="entry name" value="ANAPC3"/>
    <property type="match status" value="1"/>
</dbReference>
<evidence type="ECO:0000256" key="6">
    <source>
        <dbReference type="ARBA" id="ARBA00023136"/>
    </source>
</evidence>
<keyword evidence="4 8" id="KW-0802">TPR repeat</keyword>
<feature type="repeat" description="TPR" evidence="8">
    <location>
        <begin position="514"/>
        <end position="547"/>
    </location>
</feature>
<reference evidence="11" key="1">
    <citation type="journal article" date="2015" name="Genome Announc.">
        <title>High-Quality Draft Genome Sequence of Desulfovibrio carbinoliphilus FW-101-2B, an Organic Acid-Oxidizing Sulfate-Reducing Bacterium Isolated from Uranium(VI)-Contaminated Groundwater.</title>
        <authorList>
            <person name="Ramsay B.D."/>
            <person name="Hwang C."/>
            <person name="Woo H.L."/>
            <person name="Carroll S.L."/>
            <person name="Lucas S."/>
            <person name="Han J."/>
            <person name="Lapidus A.L."/>
            <person name="Cheng J.F."/>
            <person name="Goodwin L.A."/>
            <person name="Pitluck S."/>
            <person name="Peters L."/>
            <person name="Chertkov O."/>
            <person name="Held B."/>
            <person name="Detter J.C."/>
            <person name="Han C.S."/>
            <person name="Tapia R."/>
            <person name="Land M.L."/>
            <person name="Hauser L.J."/>
            <person name="Kyrpides N.C."/>
            <person name="Ivanova N.N."/>
            <person name="Mikhailova N."/>
            <person name="Pagani I."/>
            <person name="Woyke T."/>
            <person name="Arkin A.P."/>
            <person name="Dehal P."/>
            <person name="Chivian D."/>
            <person name="Criddle C.S."/>
            <person name="Wu W."/>
            <person name="Chakraborty R."/>
            <person name="Hazen T.C."/>
            <person name="Fields M.W."/>
        </authorList>
    </citation>
    <scope>NUCLEOTIDE SEQUENCE [LARGE SCALE GENOMIC DNA]</scope>
    <source>
        <strain evidence="11">FW-101-2B</strain>
    </source>
</reference>
<comment type="similarity">
    <text evidence="7">Belongs to the Tom70 family.</text>
</comment>
<dbReference type="PROSITE" id="PS50005">
    <property type="entry name" value="TPR"/>
    <property type="match status" value="8"/>
</dbReference>
<evidence type="ECO:0000313" key="11">
    <source>
        <dbReference type="Proteomes" id="UP000004662"/>
    </source>
</evidence>
<dbReference type="Pfam" id="PF14559">
    <property type="entry name" value="TPR_19"/>
    <property type="match status" value="4"/>
</dbReference>
<dbReference type="AlphaFoldDB" id="G7QCF7"/>
<dbReference type="GO" id="GO:0016020">
    <property type="term" value="C:membrane"/>
    <property type="evidence" value="ECO:0007669"/>
    <property type="project" value="UniProtKB-SubCell"/>
</dbReference>
<dbReference type="EMBL" id="CM001368">
    <property type="protein sequence ID" value="EHJ46113.1"/>
    <property type="molecule type" value="Genomic_DNA"/>
</dbReference>
<dbReference type="PANTHER" id="PTHR46208:SF1">
    <property type="entry name" value="MITOCHONDRIAL IMPORT RECEPTOR SUBUNIT TOM70"/>
    <property type="match status" value="1"/>
</dbReference>
<evidence type="ECO:0000313" key="10">
    <source>
        <dbReference type="EMBL" id="EHJ46113.1"/>
    </source>
</evidence>
<dbReference type="Proteomes" id="UP000004662">
    <property type="component" value="Chromosome"/>
</dbReference>
<evidence type="ECO:0000256" key="8">
    <source>
        <dbReference type="PROSITE-ProRule" id="PRU00339"/>
    </source>
</evidence>
<dbReference type="SUPFAM" id="SSF48452">
    <property type="entry name" value="TPR-like"/>
    <property type="match status" value="5"/>
</dbReference>
<feature type="repeat" description="TPR" evidence="8">
    <location>
        <begin position="140"/>
        <end position="173"/>
    </location>
</feature>
<feature type="repeat" description="TPR" evidence="8">
    <location>
        <begin position="277"/>
        <end position="310"/>
    </location>
</feature>
<feature type="repeat" description="TPR" evidence="8">
    <location>
        <begin position="344"/>
        <end position="377"/>
    </location>
</feature>
<keyword evidence="2" id="KW-0812">Transmembrane</keyword>
<dbReference type="InterPro" id="IPR019734">
    <property type="entry name" value="TPR_rpt"/>
</dbReference>
<evidence type="ECO:0000256" key="4">
    <source>
        <dbReference type="ARBA" id="ARBA00022803"/>
    </source>
</evidence>
<name>G7QCF7_9BACT</name>
<feature type="repeat" description="TPR" evidence="8">
    <location>
        <begin position="748"/>
        <end position="781"/>
    </location>
</feature>
<dbReference type="PANTHER" id="PTHR46208">
    <property type="entry name" value="MITOCHONDRIAL IMPORT RECEPTOR SUBUNIT TOM70"/>
    <property type="match status" value="1"/>
</dbReference>
<feature type="repeat" description="TPR" evidence="8">
    <location>
        <begin position="106"/>
        <end position="139"/>
    </location>
</feature>
<dbReference type="InterPro" id="IPR011990">
    <property type="entry name" value="TPR-like_helical_dom_sf"/>
</dbReference>
<gene>
    <name evidence="10" type="ORF">DFW101_0096</name>
</gene>
<sequence length="865" mass="94408">MQPVTREKGKTMPRLSTGMMVVTMALLLALASCREQSRTDSMAEAAKLVAEGNAKGAVVIYKSLLERDSEDKEARVELAKAYFVLGKPDQSAREAEQLAALADPPAGIHLLLGKALVAQAKTEEALQELSAHLAIDPDSAEAWEYVGHAHARTKDLDEAAEAYAHSLALDRKRVGVWIELVATRVLQNQIPEAQAQVEALLAANPDNQGGLHLLAQIQTMNNDMDAALATYRTLNAKYPTDIKSRYNEAFILLVTQGASEQVAQTAKSLAADYPNLPEGYKLLGLMDLTRGTTAQAVTNFERALRLRPESETHFFLAQAYERNGNLELAISELRQVLDASPRHLKARQMLANMNLKMDRTDEAIDELQRVLTYHPDSYEDKLLLGDLYLSRKDFAKSLAFYEAIPDGVEQSATAHLKKGLIFGDTGKPEQAEAELRQTIGQSPEFLEARIALVALYKQQQRLDEAASVLEAPGLSQPDVAQAHTIRAAIFLQQGRTDEAVALLEKAKTLNPKLATPYYTLAKFYSQRMEPEKAMDQYRQLLIQQPQSPSAHTALAAALEARGNFDEAQQHLEQAAASKQADAYLRLAGFLARRNKIDLAEQTLGQCLKENSKSIPALVTLSRLQLAAGDETKSLATLRDVAAIDQKAAIAERLRRETAAKRWDQAEAEATKFIELAPAAAGGYITLASVKLQREDVPGAERLLRQALEVEPASIGARLDLGALLMRAGQVEEANRYFAEAIAKSPKPAEAYAARGMAWQAAGQTDAAVRDYEAAIGLQRNLPVVLNNLSMIYAEKPALAGKGLEYAMAANALVENNPFILDTLGYALLKNGRRNDAAAVLKRAAALAPQSKDIAKHLEMASSDSK</sequence>
<dbReference type="STRING" id="694327.DFW101_0096"/>
<feature type="repeat" description="TPR" evidence="8">
    <location>
        <begin position="480"/>
        <end position="513"/>
    </location>
</feature>
<dbReference type="Gene3D" id="1.25.40.10">
    <property type="entry name" value="Tetratricopeptide repeat domain"/>
    <property type="match status" value="4"/>
</dbReference>
<evidence type="ECO:0000256" key="3">
    <source>
        <dbReference type="ARBA" id="ARBA00022737"/>
    </source>
</evidence>
<dbReference type="HOGENOM" id="CLU_007251_0_1_7"/>
<keyword evidence="5" id="KW-1133">Transmembrane helix</keyword>
<dbReference type="PROSITE" id="PS51257">
    <property type="entry name" value="PROKAR_LIPOPROTEIN"/>
    <property type="match status" value="1"/>
</dbReference>
<comment type="subcellular location">
    <subcellularLocation>
        <location evidence="1">Membrane</location>
        <topology evidence="1">Single-pass membrane protein</topology>
    </subcellularLocation>
</comment>
<dbReference type="SMART" id="SM00028">
    <property type="entry name" value="TPR"/>
    <property type="match status" value="13"/>
</dbReference>
<feature type="coiled-coil region" evidence="9">
    <location>
        <begin position="316"/>
        <end position="370"/>
    </location>
</feature>
<dbReference type="RefSeq" id="WP_009179571.1">
    <property type="nucleotide sequence ID" value="NZ_CM001368.1"/>
</dbReference>
<keyword evidence="11" id="KW-1185">Reference proteome</keyword>
<accession>G7QCF7</accession>
<keyword evidence="6" id="KW-0472">Membrane</keyword>
<dbReference type="Pfam" id="PF13432">
    <property type="entry name" value="TPR_16"/>
    <property type="match status" value="2"/>
</dbReference>
<organism evidence="10 11">
    <name type="scientific">Solidesulfovibrio carbinoliphilus subsp. oakridgensis</name>
    <dbReference type="NCBI Taxonomy" id="694327"/>
    <lineage>
        <taxon>Bacteria</taxon>
        <taxon>Pseudomonadati</taxon>
        <taxon>Thermodesulfobacteriota</taxon>
        <taxon>Desulfovibrionia</taxon>
        <taxon>Desulfovibrionales</taxon>
        <taxon>Desulfovibrionaceae</taxon>
        <taxon>Solidesulfovibrio</taxon>
    </lineage>
</organism>
<evidence type="ECO:0000256" key="9">
    <source>
        <dbReference type="SAM" id="Coils"/>
    </source>
</evidence>
<evidence type="ECO:0000256" key="5">
    <source>
        <dbReference type="ARBA" id="ARBA00022989"/>
    </source>
</evidence>
<protein>
    <submittedName>
        <fullName evidence="10">Tetratricopeptide TPR_1 repeat-containing protein</fullName>
    </submittedName>
</protein>
<dbReference type="OrthoDB" id="220004at2"/>
<feature type="repeat" description="TPR" evidence="8">
    <location>
        <begin position="714"/>
        <end position="747"/>
    </location>
</feature>
<keyword evidence="9" id="KW-0175">Coiled coil</keyword>
<evidence type="ECO:0000256" key="2">
    <source>
        <dbReference type="ARBA" id="ARBA00022692"/>
    </source>
</evidence>